<evidence type="ECO:0000259" key="2">
    <source>
        <dbReference type="Pfam" id="PF16455"/>
    </source>
</evidence>
<sequence>MGCCLSRDPSGFPYAANVNQSQHAESTRPINSANEDTSADPLALRNSLSRSHSNVSNSHPSHSARRRRRSVALSEHYNQPIRPHVWRSKRRIWSKAQIARERQEFFDTRVTGKPEVWAALKVAISLLRSGDVLTAQSIVDAAGVTVPSGDLCDGCYDENGGLYRLPQVIVSDPTNAVDVVAEEREDRRSGEADDEVRNSKVGVDIDSDDESEADLESKSEEKGKGHERDLITVYARLSDRGGPDLRIEIDKHQSVGVLLQKIQSQVELTSTQRLRIGYLGKILKEHETLHAQGWKEGHVVNALVLYRST</sequence>
<dbReference type="PANTHER" id="PTHR13609">
    <property type="entry name" value="UBIQUITIN DOMAIN CONTAINING 1 PROTEIN-RELATED"/>
    <property type="match status" value="1"/>
</dbReference>
<gene>
    <name evidence="3" type="ORF">PRK78_001256</name>
</gene>
<feature type="compositionally biased region" description="Basic and acidic residues" evidence="1">
    <location>
        <begin position="182"/>
        <end position="198"/>
    </location>
</feature>
<proteinExistence type="predicted"/>
<feature type="domain" description="DC-UbP/UBTD2 N-terminal" evidence="2">
    <location>
        <begin position="78"/>
        <end position="177"/>
    </location>
</feature>
<dbReference type="InterPro" id="IPR038169">
    <property type="entry name" value="DC-UbP/UBTD2_N_sf"/>
</dbReference>
<dbReference type="EMBL" id="CP120627">
    <property type="protein sequence ID" value="WEW55823.1"/>
    <property type="molecule type" value="Genomic_DNA"/>
</dbReference>
<dbReference type="Gene3D" id="3.10.20.90">
    <property type="entry name" value="Phosphatidylinositol 3-kinase Catalytic Subunit, Chain A, domain 1"/>
    <property type="match status" value="1"/>
</dbReference>
<reference evidence="3" key="1">
    <citation type="submission" date="2023-03" db="EMBL/GenBank/DDBJ databases">
        <title>Emydomyces testavorans Genome Sequence.</title>
        <authorList>
            <person name="Hoyer L."/>
        </authorList>
    </citation>
    <scope>NUCLEOTIDE SEQUENCE</scope>
    <source>
        <strain evidence="3">16-2883</strain>
    </source>
</reference>
<protein>
    <recommendedName>
        <fullName evidence="2">DC-UbP/UBTD2 N-terminal domain-containing protein</fullName>
    </recommendedName>
</protein>
<feature type="compositionally biased region" description="Polar residues" evidence="1">
    <location>
        <begin position="17"/>
        <end position="36"/>
    </location>
</feature>
<dbReference type="Proteomes" id="UP001219355">
    <property type="component" value="Chromosome 1"/>
</dbReference>
<dbReference type="InterPro" id="IPR039869">
    <property type="entry name" value="UBTD1/2"/>
</dbReference>
<feature type="compositionally biased region" description="Basic and acidic residues" evidence="1">
    <location>
        <begin position="215"/>
        <end position="226"/>
    </location>
</feature>
<feature type="region of interest" description="Disordered" evidence="1">
    <location>
        <begin position="15"/>
        <end position="74"/>
    </location>
</feature>
<name>A0AAF0DCM3_9EURO</name>
<evidence type="ECO:0000256" key="1">
    <source>
        <dbReference type="SAM" id="MobiDB-lite"/>
    </source>
</evidence>
<dbReference type="AlphaFoldDB" id="A0AAF0DCM3"/>
<dbReference type="InterPro" id="IPR029071">
    <property type="entry name" value="Ubiquitin-like_domsf"/>
</dbReference>
<dbReference type="Pfam" id="PF16455">
    <property type="entry name" value="UBD"/>
    <property type="match status" value="1"/>
</dbReference>
<organism evidence="3 4">
    <name type="scientific">Emydomyces testavorans</name>
    <dbReference type="NCBI Taxonomy" id="2070801"/>
    <lineage>
        <taxon>Eukaryota</taxon>
        <taxon>Fungi</taxon>
        <taxon>Dikarya</taxon>
        <taxon>Ascomycota</taxon>
        <taxon>Pezizomycotina</taxon>
        <taxon>Eurotiomycetes</taxon>
        <taxon>Eurotiomycetidae</taxon>
        <taxon>Onygenales</taxon>
        <taxon>Nannizziopsiaceae</taxon>
        <taxon>Emydomyces</taxon>
    </lineage>
</organism>
<accession>A0AAF0DCM3</accession>
<dbReference type="SUPFAM" id="SSF54236">
    <property type="entry name" value="Ubiquitin-like"/>
    <property type="match status" value="1"/>
</dbReference>
<dbReference type="InterPro" id="IPR032752">
    <property type="entry name" value="DC-UbP/UBTD2_N"/>
</dbReference>
<feature type="compositionally biased region" description="Low complexity" evidence="1">
    <location>
        <begin position="46"/>
        <end position="61"/>
    </location>
</feature>
<feature type="compositionally biased region" description="Acidic residues" evidence="1">
    <location>
        <begin position="205"/>
        <end position="214"/>
    </location>
</feature>
<dbReference type="Gene3D" id="1.20.225.20">
    <property type="entry name" value="Ub domain-containing protein, DC-UbP/UBTD2, N-terminal domain"/>
    <property type="match status" value="1"/>
</dbReference>
<evidence type="ECO:0000313" key="3">
    <source>
        <dbReference type="EMBL" id="WEW55823.1"/>
    </source>
</evidence>
<feature type="region of interest" description="Disordered" evidence="1">
    <location>
        <begin position="182"/>
        <end position="226"/>
    </location>
</feature>
<keyword evidence="4" id="KW-1185">Reference proteome</keyword>
<evidence type="ECO:0000313" key="4">
    <source>
        <dbReference type="Proteomes" id="UP001219355"/>
    </source>
</evidence>